<organism evidence="1 2">
    <name type="scientific">Candidatus Roizmanbacteria bacterium CG_4_9_14_0_2_um_filter_39_13</name>
    <dbReference type="NCBI Taxonomy" id="1974839"/>
    <lineage>
        <taxon>Bacteria</taxon>
        <taxon>Candidatus Roizmaniibacteriota</taxon>
    </lineage>
</organism>
<gene>
    <name evidence="1" type="ORF">CO051_01340</name>
</gene>
<dbReference type="AlphaFoldDB" id="A0A2M8F2S7"/>
<reference evidence="2" key="1">
    <citation type="submission" date="2017-09" db="EMBL/GenBank/DDBJ databases">
        <title>Depth-based differentiation of microbial function through sediment-hosted aquifers and enrichment of novel symbionts in the deep terrestrial subsurface.</title>
        <authorList>
            <person name="Probst A.J."/>
            <person name="Ladd B."/>
            <person name="Jarett J.K."/>
            <person name="Geller-Mcgrath D.E."/>
            <person name="Sieber C.M.K."/>
            <person name="Emerson J.B."/>
            <person name="Anantharaman K."/>
            <person name="Thomas B.C."/>
            <person name="Malmstrom R."/>
            <person name="Stieglmeier M."/>
            <person name="Klingl A."/>
            <person name="Woyke T."/>
            <person name="Ryan C.M."/>
            <person name="Banfield J.F."/>
        </authorList>
    </citation>
    <scope>NUCLEOTIDE SEQUENCE [LARGE SCALE GENOMIC DNA]</scope>
</reference>
<protein>
    <recommendedName>
        <fullName evidence="3">PIN domain-containing protein</fullName>
    </recommendedName>
</protein>
<evidence type="ECO:0000313" key="1">
    <source>
        <dbReference type="EMBL" id="PJC33586.1"/>
    </source>
</evidence>
<proteinExistence type="predicted"/>
<sequence length="103" mass="12023">MESKRNVRKKFNEKQKQRLNTLILKSGLKVVEDVHINTIMKYEDVISAKDAPVLAVAHALKVVYLVTHNTKDFMKQDVRNRIYPIQVLTPKKFVHLVEKQIGR</sequence>
<evidence type="ECO:0008006" key="3">
    <source>
        <dbReference type="Google" id="ProtNLM"/>
    </source>
</evidence>
<dbReference type="EMBL" id="PFSC01000037">
    <property type="protein sequence ID" value="PJC33586.1"/>
    <property type="molecule type" value="Genomic_DNA"/>
</dbReference>
<name>A0A2M8F2S7_9BACT</name>
<dbReference type="Proteomes" id="UP000231383">
    <property type="component" value="Unassembled WGS sequence"/>
</dbReference>
<accession>A0A2M8F2S7</accession>
<comment type="caution">
    <text evidence="1">The sequence shown here is derived from an EMBL/GenBank/DDBJ whole genome shotgun (WGS) entry which is preliminary data.</text>
</comment>
<evidence type="ECO:0000313" key="2">
    <source>
        <dbReference type="Proteomes" id="UP000231383"/>
    </source>
</evidence>